<keyword evidence="5 9" id="KW-0812">Transmembrane</keyword>
<dbReference type="EMBL" id="CP023445">
    <property type="protein sequence ID" value="ATE55968.1"/>
    <property type="molecule type" value="Genomic_DNA"/>
</dbReference>
<feature type="transmembrane region" description="Helical" evidence="9">
    <location>
        <begin position="220"/>
        <end position="240"/>
    </location>
</feature>
<dbReference type="InterPro" id="IPR036388">
    <property type="entry name" value="WH-like_DNA-bd_sf"/>
</dbReference>
<feature type="transmembrane region" description="Helical" evidence="9">
    <location>
        <begin position="328"/>
        <end position="347"/>
    </location>
</feature>
<feature type="transmembrane region" description="Helical" evidence="9">
    <location>
        <begin position="246"/>
        <end position="267"/>
    </location>
</feature>
<dbReference type="AlphaFoldDB" id="A0A290ZAD8"/>
<dbReference type="InterPro" id="IPR020846">
    <property type="entry name" value="MFS_dom"/>
</dbReference>
<feature type="transmembrane region" description="Helical" evidence="9">
    <location>
        <begin position="484"/>
        <end position="506"/>
    </location>
</feature>
<dbReference type="Pfam" id="PF07690">
    <property type="entry name" value="MFS_1"/>
    <property type="match status" value="1"/>
</dbReference>
<evidence type="ECO:0000256" key="4">
    <source>
        <dbReference type="ARBA" id="ARBA00022475"/>
    </source>
</evidence>
<dbReference type="CDD" id="cd17502">
    <property type="entry name" value="MFS_Azr1_MDR_like"/>
    <property type="match status" value="1"/>
</dbReference>
<evidence type="ECO:0000259" key="10">
    <source>
        <dbReference type="PROSITE" id="PS50850"/>
    </source>
</evidence>
<evidence type="ECO:0000256" key="5">
    <source>
        <dbReference type="ARBA" id="ARBA00022692"/>
    </source>
</evidence>
<organism evidence="11 12">
    <name type="scientific">Actinosynnema pretiosum</name>
    <dbReference type="NCBI Taxonomy" id="42197"/>
    <lineage>
        <taxon>Bacteria</taxon>
        <taxon>Bacillati</taxon>
        <taxon>Actinomycetota</taxon>
        <taxon>Actinomycetes</taxon>
        <taxon>Pseudonocardiales</taxon>
        <taxon>Pseudonocardiaceae</taxon>
        <taxon>Actinosynnema</taxon>
    </lineage>
</organism>
<dbReference type="PANTHER" id="PTHR23501">
    <property type="entry name" value="MAJOR FACILITATOR SUPERFAMILY"/>
    <property type="match status" value="1"/>
</dbReference>
<dbReference type="PROSITE" id="PS50850">
    <property type="entry name" value="MFS"/>
    <property type="match status" value="1"/>
</dbReference>
<dbReference type="FunFam" id="1.20.1720.10:FF:000004">
    <property type="entry name" value="EmrB/QacA family drug resistance transporter"/>
    <property type="match status" value="1"/>
</dbReference>
<name>A0A290ZAD8_9PSEU</name>
<keyword evidence="3" id="KW-0813">Transport</keyword>
<evidence type="ECO:0000256" key="1">
    <source>
        <dbReference type="ARBA" id="ARBA00004651"/>
    </source>
</evidence>
<comment type="similarity">
    <text evidence="2">Belongs to the major facilitator superfamily. TCR/Tet family.</text>
</comment>
<gene>
    <name evidence="11" type="ORF">CNX65_24040</name>
</gene>
<dbReference type="Gene3D" id="1.20.1250.20">
    <property type="entry name" value="MFS general substrate transporter like domains"/>
    <property type="match status" value="1"/>
</dbReference>
<evidence type="ECO:0000256" key="8">
    <source>
        <dbReference type="SAM" id="MobiDB-lite"/>
    </source>
</evidence>
<keyword evidence="6 9" id="KW-1133">Transmembrane helix</keyword>
<keyword evidence="7 9" id="KW-0472">Membrane</keyword>
<feature type="transmembrane region" description="Helical" evidence="9">
    <location>
        <begin position="354"/>
        <end position="372"/>
    </location>
</feature>
<evidence type="ECO:0000256" key="6">
    <source>
        <dbReference type="ARBA" id="ARBA00022989"/>
    </source>
</evidence>
<feature type="domain" description="Major facilitator superfamily (MFS) profile" evidence="10">
    <location>
        <begin position="34"/>
        <end position="510"/>
    </location>
</feature>
<dbReference type="NCBIfam" id="TIGR00711">
    <property type="entry name" value="efflux_EmrB"/>
    <property type="match status" value="1"/>
</dbReference>
<feature type="transmembrane region" description="Helical" evidence="9">
    <location>
        <begin position="68"/>
        <end position="87"/>
    </location>
</feature>
<dbReference type="GO" id="GO:0022857">
    <property type="term" value="F:transmembrane transporter activity"/>
    <property type="evidence" value="ECO:0007669"/>
    <property type="project" value="InterPro"/>
</dbReference>
<feature type="transmembrane region" description="Helical" evidence="9">
    <location>
        <begin position="378"/>
        <end position="403"/>
    </location>
</feature>
<reference evidence="11" key="1">
    <citation type="submission" date="2017-09" db="EMBL/GenBank/DDBJ databases">
        <title>Complete Genome Sequence of ansamitocin-producing Bacterium Actinosynnema pretiosum X47.</title>
        <authorList>
            <person name="Cao G."/>
            <person name="Zong G."/>
            <person name="Zhong C."/>
            <person name="Fu J."/>
        </authorList>
    </citation>
    <scope>NUCLEOTIDE SEQUENCE [LARGE SCALE GENOMIC DNA]</scope>
    <source>
        <strain evidence="11">X47</strain>
    </source>
</reference>
<dbReference type="KEGG" id="apre:CNX65_24040"/>
<evidence type="ECO:0000313" key="12">
    <source>
        <dbReference type="Proteomes" id="UP000218505"/>
    </source>
</evidence>
<accession>A0A290ZAD8</accession>
<feature type="transmembrane region" description="Helical" evidence="9">
    <location>
        <begin position="157"/>
        <end position="175"/>
    </location>
</feature>
<feature type="region of interest" description="Disordered" evidence="8">
    <location>
        <begin position="1"/>
        <end position="23"/>
    </location>
</feature>
<feature type="transmembrane region" description="Helical" evidence="9">
    <location>
        <begin position="124"/>
        <end position="145"/>
    </location>
</feature>
<evidence type="ECO:0000256" key="3">
    <source>
        <dbReference type="ARBA" id="ARBA00022448"/>
    </source>
</evidence>
<dbReference type="SUPFAM" id="SSF103473">
    <property type="entry name" value="MFS general substrate transporter"/>
    <property type="match status" value="1"/>
</dbReference>
<keyword evidence="12" id="KW-1185">Reference proteome</keyword>
<comment type="subcellular location">
    <subcellularLocation>
        <location evidence="1">Cell membrane</location>
        <topology evidence="1">Multi-pass membrane protein</topology>
    </subcellularLocation>
</comment>
<evidence type="ECO:0000256" key="7">
    <source>
        <dbReference type="ARBA" id="ARBA00023136"/>
    </source>
</evidence>
<dbReference type="InterPro" id="IPR036259">
    <property type="entry name" value="MFS_trans_sf"/>
</dbReference>
<dbReference type="InterPro" id="IPR004638">
    <property type="entry name" value="EmrB-like"/>
</dbReference>
<dbReference type="RefSeq" id="WP_096495796.1">
    <property type="nucleotide sequence ID" value="NZ_CP023445.1"/>
</dbReference>
<feature type="transmembrane region" description="Helical" evidence="9">
    <location>
        <begin position="99"/>
        <end position="118"/>
    </location>
</feature>
<dbReference type="Gene3D" id="1.10.10.10">
    <property type="entry name" value="Winged helix-like DNA-binding domain superfamily/Winged helix DNA-binding domain"/>
    <property type="match status" value="1"/>
</dbReference>
<keyword evidence="4" id="KW-1003">Cell membrane</keyword>
<evidence type="ECO:0000313" key="11">
    <source>
        <dbReference type="EMBL" id="ATE55968.1"/>
    </source>
</evidence>
<evidence type="ECO:0000256" key="2">
    <source>
        <dbReference type="ARBA" id="ARBA00007520"/>
    </source>
</evidence>
<dbReference type="Gene3D" id="1.20.1720.10">
    <property type="entry name" value="Multidrug resistance protein D"/>
    <property type="match status" value="1"/>
</dbReference>
<feature type="transmembrane region" description="Helical" evidence="9">
    <location>
        <begin position="33"/>
        <end position="56"/>
    </location>
</feature>
<protein>
    <submittedName>
        <fullName evidence="11">MFS transporter</fullName>
    </submittedName>
</protein>
<dbReference type="Proteomes" id="UP000218505">
    <property type="component" value="Chromosome"/>
</dbReference>
<proteinExistence type="inferred from homology"/>
<dbReference type="PANTHER" id="PTHR23501:SF197">
    <property type="entry name" value="COMD"/>
    <property type="match status" value="1"/>
</dbReference>
<dbReference type="SUPFAM" id="SSF46785">
    <property type="entry name" value="Winged helix' DNA-binding domain"/>
    <property type="match status" value="1"/>
</dbReference>
<dbReference type="GO" id="GO:0005886">
    <property type="term" value="C:plasma membrane"/>
    <property type="evidence" value="ECO:0007669"/>
    <property type="project" value="UniProtKB-SubCell"/>
</dbReference>
<dbReference type="InterPro" id="IPR036390">
    <property type="entry name" value="WH_DNA-bd_sf"/>
</dbReference>
<dbReference type="InterPro" id="IPR011701">
    <property type="entry name" value="MFS"/>
</dbReference>
<feature type="transmembrane region" description="Helical" evidence="9">
    <location>
        <begin position="287"/>
        <end position="308"/>
    </location>
</feature>
<sequence length="686" mass="71482">MSVTEPGLPAPRAAQDDGHTAAPPSLSKARVNVIFGVIVLGMLLAALDQTIVATALPTIVGEVGGAGHMSWVVTSYILAETVATVLAGKFGDLFGRKAVFQVSVVVFIVGSFFCGAADTMGGLIAMRALQGIGGGGIAVTATALIADVIPLRERGKYQGALGAVFGVTTVVGPLLGGLFTDHLSWRWAFYVNVPLALAVIALAARAIPGAGERGKPRIDYWGAALIALGASGLTLATTWGGTEHPWGSATIIGLFAGSAVALALFVVVENRVPEPILPMRLFRGKVFAVASLLSFIVGFAMMGALTFLPSYLQYVSGASATSSGLRTLPMVLGLLITALLSGQVVGATGRYRPFPIAGAAVTAVGMHLLSTLDPESSIAAQSLAMFVLGAGIGLVMQVLTIVVQNTADYRDLGAATSGVTFFRSLGSSFGASIMGTVYANRLAETLPPALAQTRVPPAAITTPEALHALPDAARQPIVTAYADALHTVFLAAVPIALLGLLVAFLLPQVEIRGTAREAARGAGEGFAMPTDQHPDTQLENLIGRVAGHNPDMPRQVLARSGLPLELPAAWALLGIHLRAELLGERTRQSDVEDQVGLPHGVLTSFYDALAAEGHLTRTADGHLALTPAASTTVTALIEAWTAWLLDQLADWTAQRDPDTVDGEVRAAVRRITRRLMLEQQRELQRG</sequence>
<feature type="transmembrane region" description="Helical" evidence="9">
    <location>
        <begin position="187"/>
        <end position="208"/>
    </location>
</feature>
<evidence type="ECO:0000256" key="9">
    <source>
        <dbReference type="SAM" id="Phobius"/>
    </source>
</evidence>